<proteinExistence type="inferred from homology"/>
<keyword evidence="12" id="KW-0732">Signal</keyword>
<comment type="subcellular location">
    <subcellularLocation>
        <location evidence="1">Cell membrane</location>
        <topology evidence="1">Multi-pass membrane protein</topology>
    </subcellularLocation>
</comment>
<feature type="transmembrane region" description="Helical" evidence="11">
    <location>
        <begin position="285"/>
        <end position="309"/>
    </location>
</feature>
<dbReference type="EMBL" id="JAHDVG010000468">
    <property type="protein sequence ID" value="KAH1181442.1"/>
    <property type="molecule type" value="Genomic_DNA"/>
</dbReference>
<evidence type="ECO:0000256" key="6">
    <source>
        <dbReference type="ARBA" id="ARBA00023136"/>
    </source>
</evidence>
<dbReference type="GO" id="GO:0004930">
    <property type="term" value="F:G protein-coupled receptor activity"/>
    <property type="evidence" value="ECO:0007669"/>
    <property type="project" value="UniProtKB-KW"/>
</dbReference>
<keyword evidence="3 9" id="KW-0812">Transmembrane</keyword>
<comment type="caution">
    <text evidence="14">The sequence shown here is derived from an EMBL/GenBank/DDBJ whole genome shotgun (WGS) entry which is preliminary data.</text>
</comment>
<feature type="chain" id="PRO_5038669829" description="G-protein coupled receptors family 1 profile domain-containing protein" evidence="12">
    <location>
        <begin position="24"/>
        <end position="410"/>
    </location>
</feature>
<dbReference type="InterPro" id="IPR000276">
    <property type="entry name" value="GPCR_Rhodpsn"/>
</dbReference>
<evidence type="ECO:0000313" key="15">
    <source>
        <dbReference type="Proteomes" id="UP000827986"/>
    </source>
</evidence>
<feature type="transmembrane region" description="Helical" evidence="11">
    <location>
        <begin position="223"/>
        <end position="248"/>
    </location>
</feature>
<keyword evidence="15" id="KW-1185">Reference proteome</keyword>
<gene>
    <name evidence="14" type="ORF">KIL84_005168</name>
</gene>
<keyword evidence="6 11" id="KW-0472">Membrane</keyword>
<dbReference type="PANTHER" id="PTHR24249:SF387">
    <property type="entry name" value="HISTAMINE H2 RECEPTOR"/>
    <property type="match status" value="1"/>
</dbReference>
<dbReference type="InterPro" id="IPR017452">
    <property type="entry name" value="GPCR_Rhodpsn_7TM"/>
</dbReference>
<evidence type="ECO:0000313" key="14">
    <source>
        <dbReference type="EMBL" id="KAH1181442.1"/>
    </source>
</evidence>
<dbReference type="Gene3D" id="1.20.1070.10">
    <property type="entry name" value="Rhodopsin 7-helix transmembrane proteins"/>
    <property type="match status" value="1"/>
</dbReference>
<dbReference type="GO" id="GO:0005886">
    <property type="term" value="C:plasma membrane"/>
    <property type="evidence" value="ECO:0007669"/>
    <property type="project" value="UniProtKB-SubCell"/>
</dbReference>
<evidence type="ECO:0000256" key="3">
    <source>
        <dbReference type="ARBA" id="ARBA00022692"/>
    </source>
</evidence>
<comment type="similarity">
    <text evidence="9">Belongs to the G-protein coupled receptor 1 family.</text>
</comment>
<feature type="transmembrane region" description="Helical" evidence="11">
    <location>
        <begin position="136"/>
        <end position="156"/>
    </location>
</feature>
<dbReference type="PANTHER" id="PTHR24249">
    <property type="entry name" value="HISTAMINE RECEPTOR-RELATED G-PROTEIN COUPLED RECEPTOR"/>
    <property type="match status" value="1"/>
</dbReference>
<keyword evidence="8 9" id="KW-0807">Transducer</keyword>
<accession>A0A9D3XKN5</accession>
<feature type="region of interest" description="Disordered" evidence="10">
    <location>
        <begin position="22"/>
        <end position="51"/>
    </location>
</feature>
<dbReference type="SUPFAM" id="SSF81321">
    <property type="entry name" value="Family A G protein-coupled receptor-like"/>
    <property type="match status" value="1"/>
</dbReference>
<feature type="transmembrane region" description="Helical" evidence="11">
    <location>
        <begin position="321"/>
        <end position="340"/>
    </location>
</feature>
<evidence type="ECO:0000256" key="4">
    <source>
        <dbReference type="ARBA" id="ARBA00022989"/>
    </source>
</evidence>
<dbReference type="CDD" id="cd00637">
    <property type="entry name" value="7tm_classA_rhodopsin-like"/>
    <property type="match status" value="1"/>
</dbReference>
<evidence type="ECO:0000256" key="1">
    <source>
        <dbReference type="ARBA" id="ARBA00004651"/>
    </source>
</evidence>
<feature type="region of interest" description="Disordered" evidence="10">
    <location>
        <begin position="383"/>
        <end position="410"/>
    </location>
</feature>
<sequence length="410" mass="43536">MLRMGTRFPLLLLLLASVPASRSRGWSGAPRPAGEARPGGAPREPEPGPAGGCCGGGSRRLKIGIICALGALVMVSNGAVIAVVASAVAGWSRSSRLTLLSLAAADAALALLVVPLNLYGGLAPAPPPPEPYCRAAAFVNSSVFGASLYSLAGVSLERYVAVFFPLRHARLLGRRRLALLLAAAWLGPALLLLPVALPGRAAVLRVRFSAAALLCEPDYASNAAYAGLLAAAIFCPAAATVTFANLRLWQAARAQRRRGDGAGPPGKGAGLRRLRLLQLDAASRVLVPVVVAFYVCWGPCMATILYNAITKDRVHEWLEFVALWLPSGSGFLNCFVYFWTNRNFRHKFQKIGHKLCGPCSRVKWEQDVHRMVTISAAVERRSSQPALLPDRSCSGSSTSTLLPREAQTSL</sequence>
<evidence type="ECO:0000256" key="9">
    <source>
        <dbReference type="RuleBase" id="RU000688"/>
    </source>
</evidence>
<keyword evidence="2" id="KW-1003">Cell membrane</keyword>
<keyword evidence="7 9" id="KW-0675">Receptor</keyword>
<dbReference type="AlphaFoldDB" id="A0A9D3XKN5"/>
<protein>
    <recommendedName>
        <fullName evidence="13">G-protein coupled receptors family 1 profile domain-containing protein</fullName>
    </recommendedName>
</protein>
<evidence type="ECO:0000256" key="2">
    <source>
        <dbReference type="ARBA" id="ARBA00022475"/>
    </source>
</evidence>
<dbReference type="Proteomes" id="UP000827986">
    <property type="component" value="Unassembled WGS sequence"/>
</dbReference>
<organism evidence="14 15">
    <name type="scientific">Mauremys mutica</name>
    <name type="common">yellowpond turtle</name>
    <dbReference type="NCBI Taxonomy" id="74926"/>
    <lineage>
        <taxon>Eukaryota</taxon>
        <taxon>Metazoa</taxon>
        <taxon>Chordata</taxon>
        <taxon>Craniata</taxon>
        <taxon>Vertebrata</taxon>
        <taxon>Euteleostomi</taxon>
        <taxon>Archelosauria</taxon>
        <taxon>Testudinata</taxon>
        <taxon>Testudines</taxon>
        <taxon>Cryptodira</taxon>
        <taxon>Durocryptodira</taxon>
        <taxon>Testudinoidea</taxon>
        <taxon>Geoemydidae</taxon>
        <taxon>Geoemydinae</taxon>
        <taxon>Mauremys</taxon>
    </lineage>
</organism>
<name>A0A9D3XKN5_9SAUR</name>
<dbReference type="PROSITE" id="PS50262">
    <property type="entry name" value="G_PROTEIN_RECEP_F1_2"/>
    <property type="match status" value="1"/>
</dbReference>
<reference evidence="14" key="1">
    <citation type="submission" date="2021-09" db="EMBL/GenBank/DDBJ databases">
        <title>The genome of Mauremys mutica provides insights into the evolution of semi-aquatic lifestyle.</title>
        <authorList>
            <person name="Gong S."/>
            <person name="Gao Y."/>
        </authorList>
    </citation>
    <scope>NUCLEOTIDE SEQUENCE</scope>
    <source>
        <strain evidence="14">MM-2020</strain>
        <tissue evidence="14">Muscle</tissue>
    </source>
</reference>
<evidence type="ECO:0000256" key="7">
    <source>
        <dbReference type="ARBA" id="ARBA00023170"/>
    </source>
</evidence>
<feature type="compositionally biased region" description="Polar residues" evidence="10">
    <location>
        <begin position="393"/>
        <end position="410"/>
    </location>
</feature>
<evidence type="ECO:0000256" key="5">
    <source>
        <dbReference type="ARBA" id="ARBA00023040"/>
    </source>
</evidence>
<feature type="transmembrane region" description="Helical" evidence="11">
    <location>
        <begin position="63"/>
        <end position="85"/>
    </location>
</feature>
<keyword evidence="4 11" id="KW-1133">Transmembrane helix</keyword>
<keyword evidence="5 9" id="KW-0297">G-protein coupled receptor</keyword>
<dbReference type="Pfam" id="PF00001">
    <property type="entry name" value="7tm_1"/>
    <property type="match status" value="1"/>
</dbReference>
<feature type="signal peptide" evidence="12">
    <location>
        <begin position="1"/>
        <end position="23"/>
    </location>
</feature>
<feature type="domain" description="G-protein coupled receptors family 1 profile" evidence="13">
    <location>
        <begin position="76"/>
        <end position="337"/>
    </location>
</feature>
<evidence type="ECO:0000256" key="10">
    <source>
        <dbReference type="SAM" id="MobiDB-lite"/>
    </source>
</evidence>
<feature type="transmembrane region" description="Helical" evidence="11">
    <location>
        <begin position="177"/>
        <end position="197"/>
    </location>
</feature>
<evidence type="ECO:0000256" key="11">
    <source>
        <dbReference type="SAM" id="Phobius"/>
    </source>
</evidence>
<evidence type="ECO:0000256" key="8">
    <source>
        <dbReference type="ARBA" id="ARBA00023224"/>
    </source>
</evidence>
<feature type="compositionally biased region" description="Low complexity" evidence="10">
    <location>
        <begin position="28"/>
        <end position="42"/>
    </location>
</feature>
<evidence type="ECO:0000259" key="13">
    <source>
        <dbReference type="PROSITE" id="PS50262"/>
    </source>
</evidence>
<dbReference type="OrthoDB" id="6376512at2759"/>
<dbReference type="InterPro" id="IPR050569">
    <property type="entry name" value="TAAR"/>
</dbReference>
<evidence type="ECO:0000256" key="12">
    <source>
        <dbReference type="SAM" id="SignalP"/>
    </source>
</evidence>
<dbReference type="FunFam" id="1.20.1070.10:FF:000411">
    <property type="entry name" value="Zgc:162592"/>
    <property type="match status" value="1"/>
</dbReference>
<dbReference type="PROSITE" id="PS00237">
    <property type="entry name" value="G_PROTEIN_RECEP_F1_1"/>
    <property type="match status" value="1"/>
</dbReference>
<dbReference type="PRINTS" id="PR00237">
    <property type="entry name" value="GPCRRHODOPSN"/>
</dbReference>
<feature type="transmembrane region" description="Helical" evidence="11">
    <location>
        <begin position="97"/>
        <end position="116"/>
    </location>
</feature>